<evidence type="ECO:0000313" key="2">
    <source>
        <dbReference type="EMBL" id="BBI19845.1"/>
    </source>
</evidence>
<gene>
    <name evidence="2" type="ORF">EKJ_06920</name>
</gene>
<dbReference type="Pfam" id="PF09836">
    <property type="entry name" value="DUF2063"/>
    <property type="match status" value="1"/>
</dbReference>
<dbReference type="Proteomes" id="UP000290057">
    <property type="component" value="Chromosome"/>
</dbReference>
<organism evidence="2 3">
    <name type="scientific">Qipengyuania flava</name>
    <dbReference type="NCBI Taxonomy" id="192812"/>
    <lineage>
        <taxon>Bacteria</taxon>
        <taxon>Pseudomonadati</taxon>
        <taxon>Pseudomonadota</taxon>
        <taxon>Alphaproteobacteria</taxon>
        <taxon>Sphingomonadales</taxon>
        <taxon>Erythrobacteraceae</taxon>
        <taxon>Qipengyuania</taxon>
    </lineage>
</organism>
<evidence type="ECO:0000259" key="1">
    <source>
        <dbReference type="Pfam" id="PF09836"/>
    </source>
</evidence>
<accession>A0A3T1CFU5</accession>
<feature type="domain" description="Putative DNA-binding" evidence="1">
    <location>
        <begin position="7"/>
        <end position="91"/>
    </location>
</feature>
<protein>
    <recommendedName>
        <fullName evidence="1">Putative DNA-binding domain-containing protein</fullName>
    </recommendedName>
</protein>
<dbReference type="Gene3D" id="1.10.150.690">
    <property type="entry name" value="DUF2063"/>
    <property type="match status" value="1"/>
</dbReference>
<keyword evidence="3" id="KW-1185">Reference proteome</keyword>
<reference evidence="2 3" key="1">
    <citation type="submission" date="2019-01" db="EMBL/GenBank/DDBJ databases">
        <title>Complete genome sequence of Erythrobacter flavus KJ5.</title>
        <authorList>
            <person name="Kanesaki Y."/>
            <person name="Brotosudarmo T."/>
            <person name="Moriuchi R."/>
            <person name="Awai K."/>
        </authorList>
    </citation>
    <scope>NUCLEOTIDE SEQUENCE [LARGE SCALE GENOMIC DNA]</scope>
    <source>
        <strain evidence="2 3">KJ5</strain>
    </source>
</reference>
<dbReference type="InterPro" id="IPR018640">
    <property type="entry name" value="DUF2063"/>
</dbReference>
<dbReference type="AlphaFoldDB" id="A0A3T1CFU5"/>
<proteinExistence type="predicted"/>
<name>A0A3T1CFU5_9SPHN</name>
<dbReference type="EMBL" id="AP019389">
    <property type="protein sequence ID" value="BBI19845.1"/>
    <property type="molecule type" value="Genomic_DNA"/>
</dbReference>
<dbReference type="RefSeq" id="WP_130585907.1">
    <property type="nucleotide sequence ID" value="NZ_AP019389.1"/>
</dbReference>
<dbReference type="InterPro" id="IPR044922">
    <property type="entry name" value="DUF2063_N_sf"/>
</dbReference>
<sequence length="257" mass="28234">MSGLARRQQQFLAALLDEEAPLPAGWQVRHARGLAIYRNNYRGGLIDTLRDTYPRTEVLAGEAAFARAAAHHCITHPPSSWTLDQVGAGFSATCAELFRDDPDVAELAALEWAMQEAFVARDAVPLDASAFAAATAHWDEDGWDGLKLVFVASMHLLRTSRDLPRMWHKLGNGESDCEADRLTEPHSVIVWRESERPVFVLRPPWEGEALAAFRDGAGFGRVCGALAAKFGEERAVTEAGAMLARWIGDGLVERVDQ</sequence>
<evidence type="ECO:0000313" key="3">
    <source>
        <dbReference type="Proteomes" id="UP000290057"/>
    </source>
</evidence>